<proteinExistence type="predicted"/>
<sequence length="107" mass="12343">MSNQKKRIEVRLDKKIDKDVIYHLDHNVDNAAGLIKTLLRDYVRSQKQRFIQEDASKIDTVSKEEELDKGSSSSSIKNDLTNTKESVKKRIPFGMNAYSSKDLLKEE</sequence>
<evidence type="ECO:0000313" key="2">
    <source>
        <dbReference type="EMBL" id="QQX25516.1"/>
    </source>
</evidence>
<dbReference type="AlphaFoldDB" id="A0AB37HCI7"/>
<evidence type="ECO:0000256" key="1">
    <source>
        <dbReference type="SAM" id="MobiDB-lite"/>
    </source>
</evidence>
<feature type="region of interest" description="Disordered" evidence="1">
    <location>
        <begin position="61"/>
        <end position="82"/>
    </location>
</feature>
<organism evidence="2 3">
    <name type="scientific">Heyndrickxia sporothermodurans</name>
    <dbReference type="NCBI Taxonomy" id="46224"/>
    <lineage>
        <taxon>Bacteria</taxon>
        <taxon>Bacillati</taxon>
        <taxon>Bacillota</taxon>
        <taxon>Bacilli</taxon>
        <taxon>Bacillales</taxon>
        <taxon>Bacillaceae</taxon>
        <taxon>Heyndrickxia</taxon>
    </lineage>
</organism>
<protein>
    <submittedName>
        <fullName evidence="2">Uncharacterized protein</fullName>
    </submittedName>
</protein>
<gene>
    <name evidence="2" type="ORF">JGZ69_00345</name>
</gene>
<accession>A0AB37HCI7</accession>
<reference evidence="2 3" key="1">
    <citation type="submission" date="2020-12" db="EMBL/GenBank/DDBJ databases">
        <title>Taxonomic evaluation of the Bacillus sporothermodurans group of bacteria based on whole genome sequences.</title>
        <authorList>
            <person name="Fiedler G."/>
            <person name="Herbstmann A.-D."/>
            <person name="Doll E."/>
            <person name="Wenning M."/>
            <person name="Brinks E."/>
            <person name="Kabisch J."/>
            <person name="Breitenwieser F."/>
            <person name="Lappann M."/>
            <person name="Boehnlein C."/>
            <person name="Franz C."/>
        </authorList>
    </citation>
    <scope>NUCLEOTIDE SEQUENCE [LARGE SCALE GENOMIC DNA]</scope>
    <source>
        <strain evidence="2 3">DSM 10599</strain>
    </source>
</reference>
<feature type="compositionally biased region" description="Polar residues" evidence="1">
    <location>
        <begin position="70"/>
        <end position="82"/>
    </location>
</feature>
<dbReference type="Proteomes" id="UP000595512">
    <property type="component" value="Chromosome"/>
</dbReference>
<evidence type="ECO:0000313" key="3">
    <source>
        <dbReference type="Proteomes" id="UP000595512"/>
    </source>
</evidence>
<dbReference type="RefSeq" id="WP_202299815.1">
    <property type="nucleotide sequence ID" value="NZ_CP066701.1"/>
</dbReference>
<name>A0AB37HCI7_9BACI</name>
<dbReference type="KEGG" id="hspo:JGZ69_00345"/>
<dbReference type="EMBL" id="CP066701">
    <property type="protein sequence ID" value="QQX25516.1"/>
    <property type="molecule type" value="Genomic_DNA"/>
</dbReference>